<evidence type="ECO:0000313" key="8">
    <source>
        <dbReference type="EMBL" id="KAF5737395.1"/>
    </source>
</evidence>
<feature type="compositionally biased region" description="Polar residues" evidence="6">
    <location>
        <begin position="179"/>
        <end position="188"/>
    </location>
</feature>
<feature type="region of interest" description="Disordered" evidence="6">
    <location>
        <begin position="319"/>
        <end position="488"/>
    </location>
</feature>
<feature type="compositionally biased region" description="Basic and acidic residues" evidence="6">
    <location>
        <begin position="28"/>
        <end position="43"/>
    </location>
</feature>
<dbReference type="Proteomes" id="UP000593562">
    <property type="component" value="Unassembled WGS sequence"/>
</dbReference>
<dbReference type="InParanoid" id="A0A7J7CTF1"/>
<evidence type="ECO:0000259" key="7">
    <source>
        <dbReference type="Pfam" id="PF06886"/>
    </source>
</evidence>
<feature type="compositionally biased region" description="Polar residues" evidence="6">
    <location>
        <begin position="369"/>
        <end position="384"/>
    </location>
</feature>
<comment type="caution">
    <text evidence="8">The sequence shown here is derived from an EMBL/GenBank/DDBJ whole genome shotgun (WGS) entry which is preliminary data.</text>
</comment>
<evidence type="ECO:0000256" key="2">
    <source>
        <dbReference type="ARBA" id="ARBA00005885"/>
    </source>
</evidence>
<organism evidence="8 9">
    <name type="scientific">Tripterygium wilfordii</name>
    <name type="common">Thunder God vine</name>
    <dbReference type="NCBI Taxonomy" id="458696"/>
    <lineage>
        <taxon>Eukaryota</taxon>
        <taxon>Viridiplantae</taxon>
        <taxon>Streptophyta</taxon>
        <taxon>Embryophyta</taxon>
        <taxon>Tracheophyta</taxon>
        <taxon>Spermatophyta</taxon>
        <taxon>Magnoliopsida</taxon>
        <taxon>eudicotyledons</taxon>
        <taxon>Gunneridae</taxon>
        <taxon>Pentapetalae</taxon>
        <taxon>rosids</taxon>
        <taxon>fabids</taxon>
        <taxon>Celastrales</taxon>
        <taxon>Celastraceae</taxon>
        <taxon>Tripterygium</taxon>
    </lineage>
</organism>
<evidence type="ECO:0000256" key="3">
    <source>
        <dbReference type="ARBA" id="ARBA00022490"/>
    </source>
</evidence>
<comment type="subcellular location">
    <subcellularLocation>
        <location evidence="1">Cytoplasm</location>
        <location evidence="1">Cytoskeleton</location>
    </subcellularLocation>
</comment>
<keyword evidence="4" id="KW-0493">Microtubule</keyword>
<reference evidence="8 9" key="1">
    <citation type="journal article" date="2020" name="Nat. Commun.">
        <title>Genome of Tripterygium wilfordii and identification of cytochrome P450 involved in triptolide biosynthesis.</title>
        <authorList>
            <person name="Tu L."/>
            <person name="Su P."/>
            <person name="Zhang Z."/>
            <person name="Gao L."/>
            <person name="Wang J."/>
            <person name="Hu T."/>
            <person name="Zhou J."/>
            <person name="Zhang Y."/>
            <person name="Zhao Y."/>
            <person name="Liu Y."/>
            <person name="Song Y."/>
            <person name="Tong Y."/>
            <person name="Lu Y."/>
            <person name="Yang J."/>
            <person name="Xu C."/>
            <person name="Jia M."/>
            <person name="Peters R.J."/>
            <person name="Huang L."/>
            <person name="Gao W."/>
        </authorList>
    </citation>
    <scope>NUCLEOTIDE SEQUENCE [LARGE SCALE GENOMIC DNA]</scope>
    <source>
        <strain evidence="9">cv. XIE 37</strain>
        <tissue evidence="8">Leaf</tissue>
    </source>
</reference>
<keyword evidence="3" id="KW-0963">Cytoplasm</keyword>
<feature type="compositionally biased region" description="Polar residues" evidence="6">
    <location>
        <begin position="224"/>
        <end position="235"/>
    </location>
</feature>
<dbReference type="OrthoDB" id="1939285at2759"/>
<feature type="region of interest" description="Disordered" evidence="6">
    <location>
        <begin position="92"/>
        <end position="117"/>
    </location>
</feature>
<feature type="compositionally biased region" description="Polar residues" evidence="6">
    <location>
        <begin position="457"/>
        <end position="466"/>
    </location>
</feature>
<sequence length="488" mass="53104">MKSENGLALEGKIVITKKAPAEGSAQESKIEEQSASHGERDLNAEETSEQIAKSEAPVSSRVPTEAAAKKSESRLLKPLKELETRIVAISKNGKGGKDIPNLKGTTHFPRSQRAVLSQSLSFPSRGALVDSMRKSIETHPVKSNVKHVRENGTKAKDSVSNGSVTSMSSRRTSTGVSSKQASTNTSGISLKRASLPGNLQAVSGKPSTVNEAATRPPSEPAQLDDQNSNPVSTMLPSKEDDDTHSTNSGVTPSGRRSGSGFSFRLDERAEKRKEFFSKLEQKIQAKEIEESDLQAKSKENQEEEIRKWRKSLTFKATKMPSFYKEPPPKPELKKIPTTRPISPKLGRHKNAVDAVKKSLENGASCLSPRLNQKQGNDTMANQTDSNKDTITSKKPVRRSHPKLQSEETTGAKTEGKPVKPKPKMREAEKQDQQACNENGEQNPNQNVSLSEFKDSIGSLSETNPAQNEGEVLTLANPDIMPREVAVGV</sequence>
<name>A0A7J7CTF1_TRIWF</name>
<dbReference type="InterPro" id="IPR027329">
    <property type="entry name" value="TPX2_C"/>
</dbReference>
<dbReference type="PANTHER" id="PTHR31358">
    <property type="entry name" value="PROTEIN WVD2-LIKE 4"/>
    <property type="match status" value="1"/>
</dbReference>
<gene>
    <name evidence="8" type="ORF">HS088_TW13G00275</name>
</gene>
<feature type="compositionally biased region" description="Low complexity" evidence="6">
    <location>
        <begin position="253"/>
        <end position="263"/>
    </location>
</feature>
<feature type="compositionally biased region" description="Basic and acidic residues" evidence="6">
    <location>
        <begin position="147"/>
        <end position="157"/>
    </location>
</feature>
<feature type="region of interest" description="Disordered" evidence="6">
    <location>
        <begin position="1"/>
        <end position="72"/>
    </location>
</feature>
<dbReference type="InterPro" id="IPR044833">
    <property type="entry name" value="WDL5/6"/>
</dbReference>
<dbReference type="Pfam" id="PF06886">
    <property type="entry name" value="TPX2"/>
    <property type="match status" value="1"/>
</dbReference>
<keyword evidence="5" id="KW-0206">Cytoskeleton</keyword>
<accession>A0A7J7CTF1</accession>
<proteinExistence type="inferred from homology"/>
<evidence type="ECO:0000313" key="9">
    <source>
        <dbReference type="Proteomes" id="UP000593562"/>
    </source>
</evidence>
<feature type="compositionally biased region" description="Basic and acidic residues" evidence="6">
    <location>
        <begin position="413"/>
        <end position="431"/>
    </location>
</feature>
<keyword evidence="9" id="KW-1185">Reference proteome</keyword>
<dbReference type="EMBL" id="JAAARO010000013">
    <property type="protein sequence ID" value="KAF5737395.1"/>
    <property type="molecule type" value="Genomic_DNA"/>
</dbReference>
<evidence type="ECO:0000256" key="4">
    <source>
        <dbReference type="ARBA" id="ARBA00022701"/>
    </source>
</evidence>
<dbReference type="AlphaFoldDB" id="A0A7J7CTF1"/>
<feature type="region of interest" description="Disordered" evidence="6">
    <location>
        <begin position="285"/>
        <end position="305"/>
    </location>
</feature>
<evidence type="ECO:0000256" key="5">
    <source>
        <dbReference type="ARBA" id="ARBA00023212"/>
    </source>
</evidence>
<dbReference type="GO" id="GO:0008017">
    <property type="term" value="F:microtubule binding"/>
    <property type="evidence" value="ECO:0007669"/>
    <property type="project" value="InterPro"/>
</dbReference>
<protein>
    <submittedName>
        <fullName evidence="8">Neurofilament heavy polypeptide-like isoform X2</fullName>
    </submittedName>
</protein>
<dbReference type="GO" id="GO:0005874">
    <property type="term" value="C:microtubule"/>
    <property type="evidence" value="ECO:0007669"/>
    <property type="project" value="UniProtKB-KW"/>
</dbReference>
<feature type="compositionally biased region" description="Polar residues" evidence="6">
    <location>
        <begin position="432"/>
        <end position="449"/>
    </location>
</feature>
<feature type="domain" description="TPX2 C-terminal" evidence="7">
    <location>
        <begin position="261"/>
        <end position="335"/>
    </location>
</feature>
<dbReference type="PANTHER" id="PTHR31358:SF30">
    <property type="entry name" value="PROTEIN WVD2-LIKE 4"/>
    <property type="match status" value="1"/>
</dbReference>
<dbReference type="FunCoup" id="A0A7J7CTF1">
    <property type="interactions" value="1041"/>
</dbReference>
<evidence type="ECO:0000256" key="1">
    <source>
        <dbReference type="ARBA" id="ARBA00004245"/>
    </source>
</evidence>
<comment type="similarity">
    <text evidence="2">Belongs to the TPX2 family.</text>
</comment>
<feature type="region of interest" description="Disordered" evidence="6">
    <location>
        <begin position="138"/>
        <end position="265"/>
    </location>
</feature>
<evidence type="ECO:0000256" key="6">
    <source>
        <dbReference type="SAM" id="MobiDB-lite"/>
    </source>
</evidence>
<feature type="compositionally biased region" description="Basic and acidic residues" evidence="6">
    <location>
        <begin position="350"/>
        <end position="359"/>
    </location>
</feature>
<feature type="compositionally biased region" description="Low complexity" evidence="6">
    <location>
        <begin position="158"/>
        <end position="178"/>
    </location>
</feature>